<dbReference type="EMBL" id="NBYY01000008">
    <property type="protein sequence ID" value="PCS23959.1"/>
    <property type="molecule type" value="Genomic_DNA"/>
</dbReference>
<proteinExistence type="predicted"/>
<sequence>MSNRFLIKAFPACMQGEIFPINALRIDPANNVSILGKIL</sequence>
<accession>A0A2A5T6X3</accession>
<keyword evidence="1" id="KW-0614">Plasmid</keyword>
<comment type="caution">
    <text evidence="1">The sequence shown here is derived from an EMBL/GenBank/DDBJ whole genome shotgun (WGS) entry which is preliminary data.</text>
</comment>
<geneLocation type="plasmid" evidence="2">
    <name>pmj1</name>
</geneLocation>
<keyword evidence="2" id="KW-1185">Reference proteome</keyword>
<dbReference type="AlphaFoldDB" id="A0A2A5T6X3"/>
<gene>
    <name evidence="1" type="ORF">BTN49_0325</name>
</gene>
<reference evidence="2" key="1">
    <citation type="submission" date="2017-04" db="EMBL/GenBank/DDBJ databases">
        <title>Genome evolution of the luminous symbionts of deep sea anglerfish.</title>
        <authorList>
            <person name="Hendry T.A."/>
        </authorList>
    </citation>
    <scope>NUCLEOTIDE SEQUENCE [LARGE SCALE GENOMIC DNA]</scope>
    <source>
        <plasmid evidence="2">pmj1</plasmid>
    </source>
</reference>
<evidence type="ECO:0000313" key="2">
    <source>
        <dbReference type="Proteomes" id="UP000219020"/>
    </source>
</evidence>
<evidence type="ECO:0000313" key="1">
    <source>
        <dbReference type="EMBL" id="PCS23959.1"/>
    </source>
</evidence>
<dbReference type="Proteomes" id="UP000219020">
    <property type="component" value="Plasmid pMJ1"/>
</dbReference>
<organism evidence="1 2">
    <name type="scientific">Candidatus Enterovibrio escicola</name>
    <dbReference type="NCBI Taxonomy" id="1927127"/>
    <lineage>
        <taxon>Bacteria</taxon>
        <taxon>Pseudomonadati</taxon>
        <taxon>Pseudomonadota</taxon>
        <taxon>Gammaproteobacteria</taxon>
        <taxon>Vibrionales</taxon>
        <taxon>Vibrionaceae</taxon>
        <taxon>Enterovibrio</taxon>
    </lineage>
</organism>
<name>A0A2A5T6X3_9GAMM</name>
<protein>
    <submittedName>
        <fullName evidence="1">Uncharacterized protein</fullName>
    </submittedName>
</protein>